<organism evidence="1 2">
    <name type="scientific">Letharia columbiana</name>
    <dbReference type="NCBI Taxonomy" id="112416"/>
    <lineage>
        <taxon>Eukaryota</taxon>
        <taxon>Fungi</taxon>
        <taxon>Dikarya</taxon>
        <taxon>Ascomycota</taxon>
        <taxon>Pezizomycotina</taxon>
        <taxon>Lecanoromycetes</taxon>
        <taxon>OSLEUM clade</taxon>
        <taxon>Lecanoromycetidae</taxon>
        <taxon>Lecanorales</taxon>
        <taxon>Lecanorineae</taxon>
        <taxon>Parmeliaceae</taxon>
        <taxon>Letharia</taxon>
    </lineage>
</organism>
<dbReference type="GeneID" id="59285336"/>
<proteinExistence type="predicted"/>
<name>A0A8H6G0A5_9LECA</name>
<dbReference type="EMBL" id="JACCJC010000011">
    <property type="protein sequence ID" value="KAF6238036.1"/>
    <property type="molecule type" value="Genomic_DNA"/>
</dbReference>
<dbReference type="AlphaFoldDB" id="A0A8H6G0A5"/>
<keyword evidence="2" id="KW-1185">Reference proteome</keyword>
<sequence length="111" mass="12638">MKEFNVEARQVYLSGLVEKWLSRLPRELGEYSGLPFLDSEEQTAFPDQQEKSSSSHWCRDVFQQSRPSTPLGSTIQPSVFLGEHEPGTMARLNEEYVSLIELSFDNGDIIV</sequence>
<gene>
    <name evidence="1" type="ORF">HO173_003670</name>
</gene>
<accession>A0A8H6G0A5</accession>
<dbReference type="RefSeq" id="XP_037167350.1">
    <property type="nucleotide sequence ID" value="XM_037305595.1"/>
</dbReference>
<dbReference type="Proteomes" id="UP000578531">
    <property type="component" value="Unassembled WGS sequence"/>
</dbReference>
<comment type="caution">
    <text evidence="1">The sequence shown here is derived from an EMBL/GenBank/DDBJ whole genome shotgun (WGS) entry which is preliminary data.</text>
</comment>
<evidence type="ECO:0000313" key="2">
    <source>
        <dbReference type="Proteomes" id="UP000578531"/>
    </source>
</evidence>
<protein>
    <submittedName>
        <fullName evidence="1">Uncharacterized protein</fullName>
    </submittedName>
</protein>
<evidence type="ECO:0000313" key="1">
    <source>
        <dbReference type="EMBL" id="KAF6238036.1"/>
    </source>
</evidence>
<reference evidence="1 2" key="1">
    <citation type="journal article" date="2020" name="Genomics">
        <title>Complete, high-quality genomes from long-read metagenomic sequencing of two wolf lichen thalli reveals enigmatic genome architecture.</title>
        <authorList>
            <person name="McKenzie S.K."/>
            <person name="Walston R.F."/>
            <person name="Allen J.L."/>
        </authorList>
    </citation>
    <scope>NUCLEOTIDE SEQUENCE [LARGE SCALE GENOMIC DNA]</scope>
    <source>
        <strain evidence="1">WasteWater2</strain>
    </source>
</reference>